<proteinExistence type="predicted"/>
<dbReference type="Proteomes" id="UP000050502">
    <property type="component" value="Unassembled WGS sequence"/>
</dbReference>
<keyword evidence="1" id="KW-1133">Transmembrane helix</keyword>
<dbReference type="Proteomes" id="UP000037784">
    <property type="component" value="Unassembled WGS sequence"/>
</dbReference>
<dbReference type="AlphaFoldDB" id="A0A0M9UCQ0"/>
<gene>
    <name evidence="2" type="ORF">ARMA_1610</name>
    <name evidence="3" type="ORF">SE16_05750</name>
</gene>
<reference evidence="2 4" key="1">
    <citation type="journal article" date="2015" name="Genome Announc.">
        <title>Draft Genome Sequence of a Heterotrophic Facultative Anaerobic Thermophilic Bacterium, Ardenticatena maritima Strain 110ST.</title>
        <authorList>
            <person name="Kawaichi S."/>
            <person name="Yoshida T."/>
            <person name="Sako Y."/>
            <person name="Nakamura R."/>
        </authorList>
    </citation>
    <scope>NUCLEOTIDE SEQUENCE [LARGE SCALE GENOMIC DNA]</scope>
    <source>
        <strain evidence="2 4">110S</strain>
    </source>
</reference>
<dbReference type="EMBL" id="BBZA01000124">
    <property type="protein sequence ID" value="GAP63187.1"/>
    <property type="molecule type" value="Genomic_DNA"/>
</dbReference>
<keyword evidence="4" id="KW-1185">Reference proteome</keyword>
<dbReference type="SUPFAM" id="SSF49899">
    <property type="entry name" value="Concanavalin A-like lectins/glucanases"/>
    <property type="match status" value="1"/>
</dbReference>
<dbReference type="STRING" id="872965.SE16_05750"/>
<evidence type="ECO:0000256" key="1">
    <source>
        <dbReference type="SAM" id="Phobius"/>
    </source>
</evidence>
<evidence type="ECO:0000313" key="4">
    <source>
        <dbReference type="Proteomes" id="UP000037784"/>
    </source>
</evidence>
<dbReference type="OrthoDB" id="9795554at2"/>
<name>A0A0M9UCQ0_9CHLR</name>
<dbReference type="InterPro" id="IPR013320">
    <property type="entry name" value="ConA-like_dom_sf"/>
</dbReference>
<reference evidence="3 5" key="2">
    <citation type="submission" date="2015-07" db="EMBL/GenBank/DDBJ databases">
        <title>Whole genome sequence of Ardenticatena maritima DSM 23922.</title>
        <authorList>
            <person name="Hemp J."/>
            <person name="Ward L.M."/>
            <person name="Pace L.A."/>
            <person name="Fischer W.W."/>
        </authorList>
    </citation>
    <scope>NUCLEOTIDE SEQUENCE [LARGE SCALE GENOMIC DNA]</scope>
    <source>
        <strain evidence="3 5">110S</strain>
    </source>
</reference>
<organism evidence="2 4">
    <name type="scientific">Ardenticatena maritima</name>
    <dbReference type="NCBI Taxonomy" id="872965"/>
    <lineage>
        <taxon>Bacteria</taxon>
        <taxon>Bacillati</taxon>
        <taxon>Chloroflexota</taxon>
        <taxon>Ardenticatenia</taxon>
        <taxon>Ardenticatenales</taxon>
        <taxon>Ardenticatenaceae</taxon>
        <taxon>Ardenticatena</taxon>
    </lineage>
</organism>
<keyword evidence="1" id="KW-0812">Transmembrane</keyword>
<dbReference type="EMBL" id="LGKN01000004">
    <property type="protein sequence ID" value="KPL88330.1"/>
    <property type="molecule type" value="Genomic_DNA"/>
</dbReference>
<protein>
    <submittedName>
        <fullName evidence="2">Uncharacterized protein</fullName>
    </submittedName>
</protein>
<dbReference type="InParanoid" id="A0A0M9UCQ0"/>
<evidence type="ECO:0000313" key="3">
    <source>
        <dbReference type="EMBL" id="KPL88330.1"/>
    </source>
</evidence>
<dbReference type="RefSeq" id="WP_054493062.1">
    <property type="nucleotide sequence ID" value="NZ_BBZA01000124.1"/>
</dbReference>
<reference evidence="4" key="3">
    <citation type="submission" date="2015-08" db="EMBL/GenBank/DDBJ databases">
        <title>Draft Genome Sequence of a Heterotrophic Facultative Anaerobic Bacterium Ardenticatena maritima Strain 110S.</title>
        <authorList>
            <person name="Kawaichi S."/>
            <person name="Yoshida T."/>
            <person name="Sako Y."/>
            <person name="Nakamura R."/>
        </authorList>
    </citation>
    <scope>NUCLEOTIDE SEQUENCE [LARGE SCALE GENOMIC DNA]</scope>
    <source>
        <strain evidence="4">110S</strain>
    </source>
</reference>
<feature type="transmembrane region" description="Helical" evidence="1">
    <location>
        <begin position="729"/>
        <end position="746"/>
    </location>
</feature>
<dbReference type="PATRIC" id="fig|872965.6.peg.1178"/>
<comment type="caution">
    <text evidence="2">The sequence shown here is derived from an EMBL/GenBank/DDBJ whole genome shotgun (WGS) entry which is preliminary data.</text>
</comment>
<sequence>MYHKPSSSSFLSRLLRALLALVMVVAFVVAAAPVTLAAPPENRVSAPAAINNCETNVAETGLYSLVYQLTIPVDVDYNGAMPAYSVDNSATVGAYDRVGYCLELDSQWVWVSMDDFTGGNAQQTGVPVISVNPNGFQQTVSNMTVDSNVAGVTTGSNITTGNIEFWHNCYIEDVTLNLPGASSSTYDYDDKIDAINYPQSCYGSMQVHNYGAGQTVFAWNQWDYNVGARPADDLGIGNNPGTHPDWTFAANAGSYTTRTLYVYVREVSAVTPGAGGGNGPGSVGITDGSSTLEVWLKADAGVFADTGCTTTAANGTDVACWQDQSGNGLVYTQATPSQQPNYVTGAQNGQPAIQFNRSTSDYLASSSAVLAAGDDTFTYVASWQTTTTGQWQNVFEQNASSVQIGRRASLILSPSNIYGFAGEGNDFHPVPFTAAQYNISTVLLNGATSNNVLVYDEGSVTIGTININTQNVDTSGGTAVGRAITKNDEFFDGQIPEIIVFSAALNDTERILVENYLSAKYGIALSANDLYAGDDNANGDFDLNVAGIGQFGGNQHTQAHAAGMIVVDRSFLNDDGDWLLFGHNVAANSNVTTDLPTTGDWATAPNSQRWARSFYIDVTDNTTGVDCATPGTCTVDIIFDFSEGGMNGSGIVPAGSVSNYRLLKRTGTTGTFSDIATATAIVGDQVQFLGVDVSLLGSNFTLGTLDAGTSPTAVTLESVELISEAGVDTRMLLAIALGVLGGLLVIRRTRR</sequence>
<accession>A0A0M9UCQ0</accession>
<evidence type="ECO:0000313" key="2">
    <source>
        <dbReference type="EMBL" id="GAP63187.1"/>
    </source>
</evidence>
<evidence type="ECO:0000313" key="5">
    <source>
        <dbReference type="Proteomes" id="UP000050502"/>
    </source>
</evidence>
<keyword evidence="1" id="KW-0472">Membrane</keyword>